<dbReference type="STRING" id="576117.SAMN04488138_104111"/>
<gene>
    <name evidence="1" type="ORF">Q4494_03260</name>
    <name evidence="2" type="ORF">SAMN04488138_104111</name>
</gene>
<protein>
    <submittedName>
        <fullName evidence="2">Uncharacterized protein</fullName>
    </submittedName>
</protein>
<dbReference type="GeneID" id="98667205"/>
<sequence>MTRRFTATLAIVGLFLLVGFDLMSAPPNPYHAPPALALGSGIAASGGFCGALPD</sequence>
<dbReference type="Proteomes" id="UP000183299">
    <property type="component" value="Unassembled WGS sequence"/>
</dbReference>
<dbReference type="Proteomes" id="UP001169823">
    <property type="component" value="Unassembled WGS sequence"/>
</dbReference>
<dbReference type="EMBL" id="FORY01000004">
    <property type="protein sequence ID" value="SFJ37487.1"/>
    <property type="molecule type" value="Genomic_DNA"/>
</dbReference>
<accession>A0A1I3QWI9</accession>
<keyword evidence="3" id="KW-1185">Reference proteome</keyword>
<dbReference type="AlphaFoldDB" id="A0A1I3QWI9"/>
<evidence type="ECO:0000313" key="2">
    <source>
        <dbReference type="EMBL" id="SFJ37487.1"/>
    </source>
</evidence>
<evidence type="ECO:0000313" key="3">
    <source>
        <dbReference type="Proteomes" id="UP000183299"/>
    </source>
</evidence>
<proteinExistence type="predicted"/>
<dbReference type="RefSeq" id="WP_170125647.1">
    <property type="nucleotide sequence ID" value="NZ_FORY01000004.1"/>
</dbReference>
<reference evidence="2 3" key="1">
    <citation type="submission" date="2016-10" db="EMBL/GenBank/DDBJ databases">
        <authorList>
            <person name="de Groot N.N."/>
        </authorList>
    </citation>
    <scope>NUCLEOTIDE SEQUENCE [LARGE SCALE GENOMIC DNA]</scope>
    <source>
        <strain evidence="2 3">CGMCC 1.8891</strain>
    </source>
</reference>
<dbReference type="EMBL" id="JAUOPJ010000002">
    <property type="protein sequence ID" value="MDO6456085.1"/>
    <property type="molecule type" value="Genomic_DNA"/>
</dbReference>
<reference evidence="1" key="2">
    <citation type="submission" date="2023-07" db="EMBL/GenBank/DDBJ databases">
        <title>Genome content predicts the carbon catabolic preferences of heterotrophic bacteria.</title>
        <authorList>
            <person name="Gralka M."/>
        </authorList>
    </citation>
    <scope>NUCLEOTIDE SEQUENCE</scope>
    <source>
        <strain evidence="1">I2M02</strain>
    </source>
</reference>
<organism evidence="2 3">
    <name type="scientific">Celeribacter halophilus</name>
    <dbReference type="NCBI Taxonomy" id="576117"/>
    <lineage>
        <taxon>Bacteria</taxon>
        <taxon>Pseudomonadati</taxon>
        <taxon>Pseudomonadota</taxon>
        <taxon>Alphaproteobacteria</taxon>
        <taxon>Rhodobacterales</taxon>
        <taxon>Roseobacteraceae</taxon>
        <taxon>Celeribacter</taxon>
    </lineage>
</organism>
<name>A0A1I3QWI9_9RHOB</name>
<evidence type="ECO:0000313" key="1">
    <source>
        <dbReference type="EMBL" id="MDO6456085.1"/>
    </source>
</evidence>